<dbReference type="CDD" id="cd01392">
    <property type="entry name" value="HTH_LacI"/>
    <property type="match status" value="1"/>
</dbReference>
<dbReference type="SUPFAM" id="SSF53822">
    <property type="entry name" value="Periplasmic binding protein-like I"/>
    <property type="match status" value="1"/>
</dbReference>
<dbReference type="InterPro" id="IPR046335">
    <property type="entry name" value="LacI/GalR-like_sensor"/>
</dbReference>
<dbReference type="GO" id="GO:0003700">
    <property type="term" value="F:DNA-binding transcription factor activity"/>
    <property type="evidence" value="ECO:0007669"/>
    <property type="project" value="TreeGrafter"/>
</dbReference>
<evidence type="ECO:0000259" key="4">
    <source>
        <dbReference type="PROSITE" id="PS50932"/>
    </source>
</evidence>
<name>A0A4R3M0F8_9HYPH</name>
<dbReference type="AlphaFoldDB" id="A0A4R3M0F8"/>
<dbReference type="CDD" id="cd06267">
    <property type="entry name" value="PBP1_LacI_sugar_binding-like"/>
    <property type="match status" value="1"/>
</dbReference>
<protein>
    <submittedName>
        <fullName evidence="5">LacI family transcriptional regulator</fullName>
    </submittedName>
</protein>
<dbReference type="InterPro" id="IPR000843">
    <property type="entry name" value="HTH_LacI"/>
</dbReference>
<dbReference type="Pfam" id="PF13377">
    <property type="entry name" value="Peripla_BP_3"/>
    <property type="match status" value="1"/>
</dbReference>
<comment type="caution">
    <text evidence="5">The sequence shown here is derived from an EMBL/GenBank/DDBJ whole genome shotgun (WGS) entry which is preliminary data.</text>
</comment>
<keyword evidence="6" id="KW-1185">Reference proteome</keyword>
<keyword evidence="2" id="KW-0238">DNA-binding</keyword>
<gene>
    <name evidence="5" type="ORF">EDC64_103170</name>
</gene>
<feature type="domain" description="HTH lacI-type" evidence="4">
    <location>
        <begin position="3"/>
        <end position="59"/>
    </location>
</feature>
<accession>A0A4R3M0F8</accession>
<dbReference type="InterPro" id="IPR028082">
    <property type="entry name" value="Peripla_BP_I"/>
</dbReference>
<evidence type="ECO:0000256" key="3">
    <source>
        <dbReference type="ARBA" id="ARBA00023163"/>
    </source>
</evidence>
<proteinExistence type="predicted"/>
<dbReference type="GO" id="GO:0000976">
    <property type="term" value="F:transcription cis-regulatory region binding"/>
    <property type="evidence" value="ECO:0007669"/>
    <property type="project" value="TreeGrafter"/>
</dbReference>
<evidence type="ECO:0000313" key="6">
    <source>
        <dbReference type="Proteomes" id="UP000294664"/>
    </source>
</evidence>
<dbReference type="Pfam" id="PF00356">
    <property type="entry name" value="LacI"/>
    <property type="match status" value="1"/>
</dbReference>
<evidence type="ECO:0000256" key="2">
    <source>
        <dbReference type="ARBA" id="ARBA00023125"/>
    </source>
</evidence>
<dbReference type="Gene3D" id="1.10.260.40">
    <property type="entry name" value="lambda repressor-like DNA-binding domains"/>
    <property type="match status" value="1"/>
</dbReference>
<evidence type="ECO:0000256" key="1">
    <source>
        <dbReference type="ARBA" id="ARBA00023015"/>
    </source>
</evidence>
<dbReference type="SUPFAM" id="SSF47413">
    <property type="entry name" value="lambda repressor-like DNA-binding domains"/>
    <property type="match status" value="1"/>
</dbReference>
<sequence>MATTLGSIARLVGVDASLVSRVLRGDSKARISDAKRAQILKIAADSDYRPNRIGRSLRTGRAHILGMLTPDITNPFHSVMFRGVEEVAMAGGYDTVLCNTDDNPERCRKLVSVLAEGHIDGLLVGTARAQDESIAWLRSAGLPYLLVNRRTADALDPWVGPDDFAVGQIGCAHLAGLGHRRIAFLISDLAVWNHRRRLDGFLAGLASAGLDPAAALIATDLDTRAAAKAFVAELLRRPAATRPTAVFAPQTMVSQGAVAALFEAGLRVPHDLSIVGFSALADPDITAICPPNLEMGRAAATHLLARLAGPLEAAQAPLAVTLPVRLVERGSTGPAPAGPGF</sequence>
<reference evidence="5 6" key="1">
    <citation type="submission" date="2019-03" db="EMBL/GenBank/DDBJ databases">
        <title>Genomic Encyclopedia of Type Strains, Phase IV (KMG-IV): sequencing the most valuable type-strain genomes for metagenomic binning, comparative biology and taxonomic classification.</title>
        <authorList>
            <person name="Goeker M."/>
        </authorList>
    </citation>
    <scope>NUCLEOTIDE SEQUENCE [LARGE SCALE GENOMIC DNA]</scope>
    <source>
        <strain evidence="5 6">DSM 9035</strain>
    </source>
</reference>
<dbReference type="EMBL" id="SMAI01000003">
    <property type="protein sequence ID" value="TCT06066.1"/>
    <property type="molecule type" value="Genomic_DNA"/>
</dbReference>
<keyword evidence="3" id="KW-0804">Transcription</keyword>
<dbReference type="Proteomes" id="UP000294664">
    <property type="component" value="Unassembled WGS sequence"/>
</dbReference>
<evidence type="ECO:0000313" key="5">
    <source>
        <dbReference type="EMBL" id="TCT06066.1"/>
    </source>
</evidence>
<dbReference type="PANTHER" id="PTHR30146:SF109">
    <property type="entry name" value="HTH-TYPE TRANSCRIPTIONAL REGULATOR GALS"/>
    <property type="match status" value="1"/>
</dbReference>
<keyword evidence="1" id="KW-0805">Transcription regulation</keyword>
<dbReference type="InterPro" id="IPR010982">
    <property type="entry name" value="Lambda_DNA-bd_dom_sf"/>
</dbReference>
<dbReference type="RefSeq" id="WP_165933669.1">
    <property type="nucleotide sequence ID" value="NZ_SMAI01000003.1"/>
</dbReference>
<dbReference type="Gene3D" id="3.40.50.2300">
    <property type="match status" value="2"/>
</dbReference>
<organism evidence="5 6">
    <name type="scientific">Aquabacter spiritensis</name>
    <dbReference type="NCBI Taxonomy" id="933073"/>
    <lineage>
        <taxon>Bacteria</taxon>
        <taxon>Pseudomonadati</taxon>
        <taxon>Pseudomonadota</taxon>
        <taxon>Alphaproteobacteria</taxon>
        <taxon>Hyphomicrobiales</taxon>
        <taxon>Xanthobacteraceae</taxon>
        <taxon>Aquabacter</taxon>
    </lineage>
</organism>
<dbReference type="PROSITE" id="PS50932">
    <property type="entry name" value="HTH_LACI_2"/>
    <property type="match status" value="1"/>
</dbReference>
<dbReference type="SMART" id="SM00354">
    <property type="entry name" value="HTH_LACI"/>
    <property type="match status" value="1"/>
</dbReference>
<dbReference type="PANTHER" id="PTHR30146">
    <property type="entry name" value="LACI-RELATED TRANSCRIPTIONAL REPRESSOR"/>
    <property type="match status" value="1"/>
</dbReference>